<protein>
    <submittedName>
        <fullName evidence="2">Uncharacterized protein</fullName>
    </submittedName>
</protein>
<organism evidence="2 3">
    <name type="scientific">Rhynchospora pubera</name>
    <dbReference type="NCBI Taxonomy" id="906938"/>
    <lineage>
        <taxon>Eukaryota</taxon>
        <taxon>Viridiplantae</taxon>
        <taxon>Streptophyta</taxon>
        <taxon>Embryophyta</taxon>
        <taxon>Tracheophyta</taxon>
        <taxon>Spermatophyta</taxon>
        <taxon>Magnoliopsida</taxon>
        <taxon>Liliopsida</taxon>
        <taxon>Poales</taxon>
        <taxon>Cyperaceae</taxon>
        <taxon>Cyperoideae</taxon>
        <taxon>Rhynchosporeae</taxon>
        <taxon>Rhynchospora</taxon>
    </lineage>
</organism>
<dbReference type="PANTHER" id="PTHR31170">
    <property type="entry name" value="BNAC04G53230D PROTEIN"/>
    <property type="match status" value="1"/>
</dbReference>
<gene>
    <name evidence="2" type="ORF">LUZ62_060649</name>
</gene>
<dbReference type="AlphaFoldDB" id="A0AAV8E5M9"/>
<reference evidence="2" key="1">
    <citation type="submission" date="2022-08" db="EMBL/GenBank/DDBJ databases">
        <authorList>
            <person name="Marques A."/>
        </authorList>
    </citation>
    <scope>NUCLEOTIDE SEQUENCE</scope>
    <source>
        <strain evidence="2">RhyPub2mFocal</strain>
        <tissue evidence="2">Leaves</tissue>
    </source>
</reference>
<dbReference type="Proteomes" id="UP001140206">
    <property type="component" value="Chromosome 3"/>
</dbReference>
<proteinExistence type="predicted"/>
<keyword evidence="3" id="KW-1185">Reference proteome</keyword>
<evidence type="ECO:0000313" key="3">
    <source>
        <dbReference type="Proteomes" id="UP001140206"/>
    </source>
</evidence>
<comment type="caution">
    <text evidence="2">The sequence shown here is derived from an EMBL/GenBank/DDBJ whole genome shotgun (WGS) entry which is preliminary data.</text>
</comment>
<evidence type="ECO:0000313" key="2">
    <source>
        <dbReference type="EMBL" id="KAJ4776392.1"/>
    </source>
</evidence>
<evidence type="ECO:0000256" key="1">
    <source>
        <dbReference type="SAM" id="MobiDB-lite"/>
    </source>
</evidence>
<accession>A0AAV8E5M9</accession>
<sequence>MDAANAIPWESTTKTEDKEIIDELHRKSTIKEEHSDKLDLRVYKVFYDMYSNLPRKRDFIRPYEYDKVLPLIFRLPIESEAANYFFRPQAVSIGPYHHGKSCLAQMEKHKSRFLEDFLSRDTSTSLEDYQNEVKKRWKQSLMNDYYDLAEFDLTRDELVDIMIMDGCFILELLIKTYNQTADEIFENEKLLRYIKTDLLMFENQVPLFVLEMLYKDAIPTIEELLGYYFWGTKDDPSMYEKKSLDPAGSLLQSYNQLYIFPRSDEGKPKHVYPQGIYGEIYTKNRPWLLGRCSTSFAGHVPSAQHLEEAGVVFKAKRSANFLDITFHEGVLEIPVLSIDEPFLLSFVNLVMFDFHVDCGSVMESYCHFMACLMYTRDDVAILQKHGILEGKFINDLDWWWLSHYFGRPFNNLPVGHYFAYLFDELWLFWALPKKKRVLWRLGHKIKCLIGCVWTEQKKPSSRKKSSSENKHHLNKPGRR</sequence>
<dbReference type="EMBL" id="JAMFTS010000003">
    <property type="protein sequence ID" value="KAJ4776392.1"/>
    <property type="molecule type" value="Genomic_DNA"/>
</dbReference>
<dbReference type="PANTHER" id="PTHR31170:SF25">
    <property type="entry name" value="BNAA09G04570D PROTEIN"/>
    <property type="match status" value="1"/>
</dbReference>
<name>A0AAV8E5M9_9POAL</name>
<dbReference type="Pfam" id="PF03140">
    <property type="entry name" value="DUF247"/>
    <property type="match status" value="1"/>
</dbReference>
<feature type="region of interest" description="Disordered" evidence="1">
    <location>
        <begin position="457"/>
        <end position="479"/>
    </location>
</feature>
<dbReference type="InterPro" id="IPR004158">
    <property type="entry name" value="DUF247_pln"/>
</dbReference>